<gene>
    <name evidence="6" type="ORF">C5U34_00060</name>
    <name evidence="5" type="ORF">CBE85_00820</name>
    <name evidence="4" type="ORF">G3N53_12495</name>
    <name evidence="7" type="ORF">J6E47_05760</name>
    <name evidence="3" type="ORF">MKP18_001026</name>
</gene>
<dbReference type="SUPFAM" id="SSF50129">
    <property type="entry name" value="GroES-like"/>
    <property type="match status" value="1"/>
</dbReference>
<dbReference type="CDD" id="cd05288">
    <property type="entry name" value="PGDH"/>
    <property type="match status" value="1"/>
</dbReference>
<evidence type="ECO:0000313" key="4">
    <source>
        <dbReference type="EMBL" id="NDW41889.1"/>
    </source>
</evidence>
<dbReference type="Pfam" id="PF00107">
    <property type="entry name" value="ADH_zinc_N"/>
    <property type="match status" value="1"/>
</dbReference>
<evidence type="ECO:0000313" key="5">
    <source>
        <dbReference type="EMBL" id="OWK68313.1"/>
    </source>
</evidence>
<evidence type="ECO:0000313" key="6">
    <source>
        <dbReference type="EMBL" id="PQH55897.1"/>
    </source>
</evidence>
<evidence type="ECO:0000313" key="8">
    <source>
        <dbReference type="Proteomes" id="UP000197394"/>
    </source>
</evidence>
<dbReference type="InterPro" id="IPR036291">
    <property type="entry name" value="NAD(P)-bd_dom_sf"/>
</dbReference>
<dbReference type="Pfam" id="PF16884">
    <property type="entry name" value="ADH_N_2"/>
    <property type="match status" value="1"/>
</dbReference>
<keyword evidence="1" id="KW-0560">Oxidoreductase</keyword>
<dbReference type="SMART" id="SM00829">
    <property type="entry name" value="PKS_ER"/>
    <property type="match status" value="1"/>
</dbReference>
<dbReference type="EMBL" id="PUDN01000001">
    <property type="protein sequence ID" value="PQH55897.1"/>
    <property type="molecule type" value="Genomic_DNA"/>
</dbReference>
<organism evidence="3">
    <name type="scientific">Acinetobacter baumannii</name>
    <dbReference type="NCBI Taxonomy" id="470"/>
    <lineage>
        <taxon>Bacteria</taxon>
        <taxon>Pseudomonadati</taxon>
        <taxon>Pseudomonadota</taxon>
        <taxon>Gammaproteobacteria</taxon>
        <taxon>Moraxellales</taxon>
        <taxon>Moraxellaceae</taxon>
        <taxon>Acinetobacter</taxon>
        <taxon>Acinetobacter calcoaceticus/baumannii complex</taxon>
    </lineage>
</organism>
<dbReference type="EMBL" id="JAAGTY010000012">
    <property type="protein sequence ID" value="NDW41889.1"/>
    <property type="molecule type" value="Genomic_DNA"/>
</dbReference>
<dbReference type="InterPro" id="IPR013149">
    <property type="entry name" value="ADH-like_C"/>
</dbReference>
<evidence type="ECO:0000259" key="2">
    <source>
        <dbReference type="SMART" id="SM00829"/>
    </source>
</evidence>
<reference evidence="6 9" key="2">
    <citation type="journal article" date="2018" name="J. Antimicrob. Chemother.">
        <title>Phylogenomics of colistin-susceptible and resistant XDR Acinetobacter baumannii.</title>
        <authorList>
            <person name="Mustapha M."/>
            <person name="Li B."/>
            <person name="Pacey M.P."/>
            <person name="Mettus R.T."/>
            <person name="McElheny C.L."/>
            <person name="Ernst R.K."/>
            <person name="Cooper V.S."/>
            <person name="Doi Y."/>
        </authorList>
    </citation>
    <scope>NUCLEOTIDE SEQUENCE [LARGE SCALE GENOMIC DNA]</scope>
    <source>
        <strain evidence="6 9">R20</strain>
    </source>
</reference>
<dbReference type="Proteomes" id="UP000239276">
    <property type="component" value="Unassembled WGS sequence"/>
</dbReference>
<feature type="domain" description="Enoyl reductase (ER)" evidence="2">
    <location>
        <begin position="14"/>
        <end position="328"/>
    </location>
</feature>
<dbReference type="PANTHER" id="PTHR43205:SF7">
    <property type="entry name" value="PROSTAGLANDIN REDUCTASE 1"/>
    <property type="match status" value="1"/>
</dbReference>
<dbReference type="RefSeq" id="WP_024439225.1">
    <property type="nucleotide sequence ID" value="NZ_AP014649.1"/>
</dbReference>
<evidence type="ECO:0000313" key="3">
    <source>
        <dbReference type="EMBL" id="EMN1070741.1"/>
    </source>
</evidence>
<dbReference type="InterPro" id="IPR045010">
    <property type="entry name" value="MDR_fam"/>
</dbReference>
<dbReference type="Proteomes" id="UP000470018">
    <property type="component" value="Unassembled WGS sequence"/>
</dbReference>
<accession>A0A086I2R5</accession>
<dbReference type="FunFam" id="3.40.50.720:FF:000121">
    <property type="entry name" value="Prostaglandin reductase 2"/>
    <property type="match status" value="1"/>
</dbReference>
<dbReference type="AlphaFoldDB" id="A0A086I2R5"/>
<dbReference type="InterPro" id="IPR041694">
    <property type="entry name" value="ADH_N_2"/>
</dbReference>
<dbReference type="EMBL" id="CP072270">
    <property type="protein sequence ID" value="QTK44574.1"/>
    <property type="molecule type" value="Genomic_DNA"/>
</dbReference>
<dbReference type="EMBL" id="ABFEVW020000005">
    <property type="protein sequence ID" value="EKU3567644.1"/>
    <property type="molecule type" value="Genomic_DNA"/>
</dbReference>
<name>A0A086I2R5_ACIBA</name>
<dbReference type="Proteomes" id="UP000664966">
    <property type="component" value="Chromosome"/>
</dbReference>
<dbReference type="InterPro" id="IPR020843">
    <property type="entry name" value="ER"/>
</dbReference>
<dbReference type="EMBL" id="NGKM01000001">
    <property type="protein sequence ID" value="OWK68313.1"/>
    <property type="molecule type" value="Genomic_DNA"/>
</dbReference>
<dbReference type="Proteomes" id="UP000197394">
    <property type="component" value="Unassembled WGS sequence"/>
</dbReference>
<evidence type="ECO:0000313" key="10">
    <source>
        <dbReference type="Proteomes" id="UP000470018"/>
    </source>
</evidence>
<evidence type="ECO:0000313" key="7">
    <source>
        <dbReference type="EMBL" id="QTK44574.1"/>
    </source>
</evidence>
<dbReference type="EMBL" id="ABFEVW030000005">
    <property type="protein sequence ID" value="EMN1070741.1"/>
    <property type="molecule type" value="Genomic_DNA"/>
</dbReference>
<sequence>MKINQIILSKLPKGKLDIYDFSIKESDLPSAKDGEISVRTLYIALDAASRAWMQGDTYRPALQAGEVMAGIALAEVIESHVPHLVKGDLVIAETGWQTHATLSADTLFALPKLKPLTYLLSIYGVPGLTAYFGLLRCGKVEIGNTVVVSAAAGAVGSIVGQIAKIKGCRVIGIAGSTYKCSLLTKDFGFDEAIDYSTGNLEDKLRLICPDGIDIYFDNVGGNILDAALSNMKKGGRIVCCGAISQYDSDTPKANVIGVPGQLILKSLTMNGFLLFDYLNEQPQAFHDLSRWVSSGKLRVVEEIVEGLEQLPKSLVGLLNGENIGKRIVKIADI</sequence>
<dbReference type="PANTHER" id="PTHR43205">
    <property type="entry name" value="PROSTAGLANDIN REDUCTASE"/>
    <property type="match status" value="1"/>
</dbReference>
<reference evidence="5 8" key="1">
    <citation type="submission" date="2017-05" db="EMBL/GenBank/DDBJ databases">
        <title>Draft genome sequence of MDR A. baumannii AB360.</title>
        <authorList>
            <person name="Wareham D.W."/>
            <person name="Bean D.C."/>
        </authorList>
    </citation>
    <scope>NUCLEOTIDE SEQUENCE [LARGE SCALE GENOMIC DNA]</scope>
    <source>
        <strain evidence="5 8">AB360</strain>
    </source>
</reference>
<evidence type="ECO:0000313" key="9">
    <source>
        <dbReference type="Proteomes" id="UP000239276"/>
    </source>
</evidence>
<dbReference type="Gene3D" id="3.40.50.720">
    <property type="entry name" value="NAD(P)-binding Rossmann-like Domain"/>
    <property type="match status" value="1"/>
</dbReference>
<dbReference type="SUPFAM" id="SSF51735">
    <property type="entry name" value="NAD(P)-binding Rossmann-fold domains"/>
    <property type="match status" value="1"/>
</dbReference>
<evidence type="ECO:0000256" key="1">
    <source>
        <dbReference type="ARBA" id="ARBA00023002"/>
    </source>
</evidence>
<dbReference type="InterPro" id="IPR011032">
    <property type="entry name" value="GroES-like_sf"/>
</dbReference>
<dbReference type="GO" id="GO:0016628">
    <property type="term" value="F:oxidoreductase activity, acting on the CH-CH group of donors, NAD or NADP as acceptor"/>
    <property type="evidence" value="ECO:0007669"/>
    <property type="project" value="InterPro"/>
</dbReference>
<reference evidence="7" key="4">
    <citation type="submission" date="2021-03" db="EMBL/GenBank/DDBJ databases">
        <title>Complete genome sequencing of Acinetobacter baumannii.</title>
        <authorList>
            <person name="Yadav B."/>
            <person name="Makwana N."/>
            <person name="Kharat A.S."/>
            <person name="Veeraraghavan B."/>
            <person name="Vijayakumar S."/>
            <person name="Priya M."/>
        </authorList>
    </citation>
    <scope>NUCLEOTIDE SEQUENCE</scope>
    <source>
        <strain evidence="7">KSK6</strain>
    </source>
</reference>
<dbReference type="Gene3D" id="3.90.180.10">
    <property type="entry name" value="Medium-chain alcohol dehydrogenases, catalytic domain"/>
    <property type="match status" value="1"/>
</dbReference>
<protein>
    <submittedName>
        <fullName evidence="3">NADP-dependent oxidoreductase</fullName>
    </submittedName>
</protein>
<reference evidence="3" key="5">
    <citation type="submission" date="2024-02" db="EMBL/GenBank/DDBJ databases">
        <authorList>
            <consortium name="Clinical and Environmental Microbiology Branch: Whole genome sequencing antimicrobial resistance pathogens in the healthcare setting"/>
        </authorList>
    </citation>
    <scope>NUCLEOTIDE SEQUENCE</scope>
    <source>
        <strain evidence="3">2021GN-00227</strain>
    </source>
</reference>
<proteinExistence type="predicted"/>
<reference evidence="4 10" key="3">
    <citation type="submission" date="2020-02" db="EMBL/GenBank/DDBJ databases">
        <title>Whole genome shot-gun sequencing of clinical Carbapenem resistant A. baumannii.</title>
        <authorList>
            <person name="Veeraraghavan B."/>
            <person name="Mathur P."/>
            <person name="Vijayakumar S."/>
            <person name="Vasudevan K."/>
            <person name="Lincy M."/>
            <person name="Kirubananthan A."/>
        </authorList>
    </citation>
    <scope>NUCLEOTIDE SEQUENCE [LARGE SCALE GENOMIC DNA]</scope>
    <source>
        <strain evidence="4 10">SP816</strain>
    </source>
</reference>